<evidence type="ECO:0000256" key="4">
    <source>
        <dbReference type="ARBA" id="ARBA00022737"/>
    </source>
</evidence>
<dbReference type="PANTHER" id="PTHR10856:SF0">
    <property type="entry name" value="CORONIN"/>
    <property type="match status" value="1"/>
</dbReference>
<dbReference type="PROSITE" id="PS00678">
    <property type="entry name" value="WD_REPEATS_1"/>
    <property type="match status" value="2"/>
</dbReference>
<dbReference type="InterPro" id="IPR036322">
    <property type="entry name" value="WD40_repeat_dom_sf"/>
</dbReference>
<dbReference type="InterPro" id="IPR015943">
    <property type="entry name" value="WD40/YVTN_repeat-like_dom_sf"/>
</dbReference>
<evidence type="ECO:0000256" key="8">
    <source>
        <dbReference type="PROSITE-ProRule" id="PRU00221"/>
    </source>
</evidence>
<sequence>MSRFVRSSKYRHVFGRPTKKEQCYDNLHISKNAWDSNLIKANPKYLSVNWESGGGGAFAVIPHGEKGKLPDQIPLFRGHTAAVLDTDWNPFHDDIVVSASDDAKIFVWKVPEDFTVHVDEEELPSKEVKPEARLSGHQKKVGHVLFHPAAEHVLASSSGDFTVKIWDIVSGQAKLTLKHLDVIQSMSFNADGSILATTNRDKKLRLWDLRQQAPVYEGPGHAGAKNSRAVWLGDLDRIATTGFSRMSDRQLGLWDIRKPAEPIGGFQLLDSMSGVCMPFWDDGTKCLYLAGKGDGNIRYYEYSNDDFVFLSEYKSADPQRGVAFVPKRGVDVRENEVMRGYKTVNDLYIEPISFIVPRRAETFQDDIYPDTQSGKPGLTGDEWFGGKNALPPTFSLGTLYSDDYVPPEPSPPLPKHEPVFSPTTPITPVIAKEPEPPAPEPVAAVEEAPEPETPTVVVESPKEAPAPAPAPIVTISPPESSTPAGPAISGQDLNSVLSNLQLLHHNLAAQSRAIAQQQDICSKLIKEVEALKAKTK</sequence>
<dbReference type="GO" id="GO:0007015">
    <property type="term" value="P:actin filament organization"/>
    <property type="evidence" value="ECO:0007669"/>
    <property type="project" value="TreeGrafter"/>
</dbReference>
<dbReference type="SMART" id="SM01166">
    <property type="entry name" value="DUF1899"/>
    <property type="match status" value="1"/>
</dbReference>
<evidence type="ECO:0000256" key="7">
    <source>
        <dbReference type="ARBA" id="ARBA00062568"/>
    </source>
</evidence>
<evidence type="ECO:0000256" key="10">
    <source>
        <dbReference type="SAM" id="MobiDB-lite"/>
    </source>
</evidence>
<evidence type="ECO:0000256" key="2">
    <source>
        <dbReference type="ARBA" id="ARBA00022553"/>
    </source>
</evidence>
<dbReference type="SUPFAM" id="SSF50978">
    <property type="entry name" value="WD40 repeat-like"/>
    <property type="match status" value="1"/>
</dbReference>
<keyword evidence="5" id="KW-0175">Coiled coil</keyword>
<evidence type="ECO:0000256" key="3">
    <source>
        <dbReference type="ARBA" id="ARBA00022574"/>
    </source>
</evidence>
<dbReference type="PROSITE" id="PS50082">
    <property type="entry name" value="WD_REPEATS_2"/>
    <property type="match status" value="3"/>
</dbReference>
<dbReference type="SMART" id="SM00320">
    <property type="entry name" value="WD40"/>
    <property type="match status" value="3"/>
</dbReference>
<dbReference type="Pfam" id="PF16300">
    <property type="entry name" value="WD40_4"/>
    <property type="match status" value="1"/>
</dbReference>
<feature type="repeat" description="WD" evidence="8">
    <location>
        <begin position="76"/>
        <end position="118"/>
    </location>
</feature>
<dbReference type="InterPro" id="IPR015048">
    <property type="entry name" value="DUF1899"/>
</dbReference>
<dbReference type="InterPro" id="IPR001680">
    <property type="entry name" value="WD40_rpt"/>
</dbReference>
<feature type="repeat" description="WD" evidence="8">
    <location>
        <begin position="176"/>
        <end position="217"/>
    </location>
</feature>
<feature type="repeat" description="WD" evidence="8">
    <location>
        <begin position="134"/>
        <end position="176"/>
    </location>
</feature>
<gene>
    <name evidence="12" type="primary">CRN1</name>
    <name evidence="12" type="ORF">TWF718_006128</name>
</gene>
<comment type="similarity">
    <text evidence="1 9">Belongs to the WD repeat coronin family.</text>
</comment>
<evidence type="ECO:0000256" key="6">
    <source>
        <dbReference type="ARBA" id="ARBA00023203"/>
    </source>
</evidence>
<dbReference type="Pfam" id="PF00400">
    <property type="entry name" value="WD40"/>
    <property type="match status" value="3"/>
</dbReference>
<feature type="domain" description="DUF1899" evidence="11">
    <location>
        <begin position="3"/>
        <end position="67"/>
    </location>
</feature>
<dbReference type="Pfam" id="PF08953">
    <property type="entry name" value="DUF1899"/>
    <property type="match status" value="1"/>
</dbReference>
<dbReference type="AlphaFoldDB" id="A0AAN8RPF5"/>
<keyword evidence="6" id="KW-0009">Actin-binding</keyword>
<protein>
    <recommendedName>
        <fullName evidence="9">Coronin</fullName>
    </recommendedName>
</protein>
<comment type="caution">
    <text evidence="12">The sequence shown here is derived from an EMBL/GenBank/DDBJ whole genome shotgun (WGS) entry which is preliminary data.</text>
</comment>
<proteinExistence type="inferred from homology"/>
<dbReference type="GO" id="GO:0030479">
    <property type="term" value="C:actin cortical patch"/>
    <property type="evidence" value="ECO:0007669"/>
    <property type="project" value="UniProtKB-ARBA"/>
</dbReference>
<feature type="compositionally biased region" description="Low complexity" evidence="10">
    <location>
        <begin position="453"/>
        <end position="463"/>
    </location>
</feature>
<evidence type="ECO:0000259" key="11">
    <source>
        <dbReference type="SMART" id="SM01166"/>
    </source>
</evidence>
<name>A0AAN8RPF5_9PEZI</name>
<keyword evidence="2" id="KW-0597">Phosphoprotein</keyword>
<accession>A0AAN8RPF5</accession>
<reference evidence="12 13" key="1">
    <citation type="submission" date="2019-10" db="EMBL/GenBank/DDBJ databases">
        <authorList>
            <person name="Palmer J.M."/>
        </authorList>
    </citation>
    <scope>NUCLEOTIDE SEQUENCE [LARGE SCALE GENOMIC DNA]</scope>
    <source>
        <strain evidence="12 13">TWF718</strain>
    </source>
</reference>
<evidence type="ECO:0000256" key="9">
    <source>
        <dbReference type="RuleBase" id="RU280818"/>
    </source>
</evidence>
<organism evidence="12 13">
    <name type="scientific">Orbilia javanica</name>
    <dbReference type="NCBI Taxonomy" id="47235"/>
    <lineage>
        <taxon>Eukaryota</taxon>
        <taxon>Fungi</taxon>
        <taxon>Dikarya</taxon>
        <taxon>Ascomycota</taxon>
        <taxon>Pezizomycotina</taxon>
        <taxon>Orbiliomycetes</taxon>
        <taxon>Orbiliales</taxon>
        <taxon>Orbiliaceae</taxon>
        <taxon>Orbilia</taxon>
    </lineage>
</organism>
<dbReference type="SMART" id="SM01167">
    <property type="entry name" value="DUF1900"/>
    <property type="match status" value="1"/>
</dbReference>
<evidence type="ECO:0000256" key="1">
    <source>
        <dbReference type="ARBA" id="ARBA00009482"/>
    </source>
</evidence>
<evidence type="ECO:0000313" key="13">
    <source>
        <dbReference type="Proteomes" id="UP001313282"/>
    </source>
</evidence>
<dbReference type="Proteomes" id="UP001313282">
    <property type="component" value="Unassembled WGS sequence"/>
</dbReference>
<evidence type="ECO:0000313" key="12">
    <source>
        <dbReference type="EMBL" id="KAK6348327.1"/>
    </source>
</evidence>
<keyword evidence="13" id="KW-1185">Reference proteome</keyword>
<dbReference type="FunFam" id="2.130.10.10:FF:000197">
    <property type="entry name" value="Coronin"/>
    <property type="match status" value="1"/>
</dbReference>
<keyword evidence="4 9" id="KW-0677">Repeat</keyword>
<dbReference type="InterPro" id="IPR020472">
    <property type="entry name" value="WD40_PAC1"/>
</dbReference>
<dbReference type="EMBL" id="JAVHNR010000003">
    <property type="protein sequence ID" value="KAK6348327.1"/>
    <property type="molecule type" value="Genomic_DNA"/>
</dbReference>
<dbReference type="Gene3D" id="2.130.10.10">
    <property type="entry name" value="YVTN repeat-like/Quinoprotein amine dehydrogenase"/>
    <property type="match status" value="1"/>
</dbReference>
<dbReference type="GO" id="GO:0051015">
    <property type="term" value="F:actin filament binding"/>
    <property type="evidence" value="ECO:0007669"/>
    <property type="project" value="TreeGrafter"/>
</dbReference>
<dbReference type="InterPro" id="IPR015505">
    <property type="entry name" value="Coronin"/>
</dbReference>
<dbReference type="PRINTS" id="PR00320">
    <property type="entry name" value="GPROTEINBRPT"/>
</dbReference>
<evidence type="ECO:0000256" key="5">
    <source>
        <dbReference type="ARBA" id="ARBA00023054"/>
    </source>
</evidence>
<keyword evidence="3 8" id="KW-0853">WD repeat</keyword>
<feature type="region of interest" description="Disordered" evidence="10">
    <location>
        <begin position="433"/>
        <end position="490"/>
    </location>
</feature>
<dbReference type="PROSITE" id="PS50294">
    <property type="entry name" value="WD_REPEATS_REGION"/>
    <property type="match status" value="3"/>
</dbReference>
<dbReference type="InterPro" id="IPR019775">
    <property type="entry name" value="WD40_repeat_CS"/>
</dbReference>
<dbReference type="PANTHER" id="PTHR10856">
    <property type="entry name" value="CORONIN"/>
    <property type="match status" value="1"/>
</dbReference>
<comment type="subunit">
    <text evidence="7">Binds to F-actin.</text>
</comment>